<dbReference type="Ensembl" id="ENSAMET00000032164.1">
    <property type="protein sequence ID" value="ENSAMEP00000034422.1"/>
    <property type="gene ID" value="ENSAMEG00000016495.2"/>
</dbReference>
<dbReference type="InterPro" id="IPR043563">
    <property type="entry name" value="Sp110/Sp140/Sp140L-like"/>
</dbReference>
<sequence length="423" mass="47082">MSCFHIVSLFLRMFTRNQNPEDQTPEEQVFYEFIFRLFKENKVEIASAINKPFPFLMGLRDRDFIPEHKYQHFQEACRNEVPVERVVYDVLSELEKTFDKTVLDALFSNLNLKAYPDLLAICRSFQNVIYDNFHFGAVDEDETKEMFHFQIHHELGSCENSLLQANNVRALEETPSLPPYEGQVSCEHKGLQRTNGSNLKEIPELLPGDGGVSCERVALQKDEGGESEKMPRLLPYDGEATCDQGANPTSNEGELEETPSLPAEEKQGSCNPEAPQMTGEEEPEEVPRQLLCDGEEGSSACLEMCDEEERQEDSSSSPGSGSVSGELETLRMNREEDSEELTSSLLPNDGQGAELPAYGNEKCSCVICFSKDVTEGPEAITASSQACDTMGKATGGSRDGGWLYRQGGGRWSGPSQYPVPCFT</sequence>
<feature type="region of interest" description="Disordered" evidence="1">
    <location>
        <begin position="220"/>
        <end position="288"/>
    </location>
</feature>
<dbReference type="PROSITE" id="PS51414">
    <property type="entry name" value="HSR"/>
    <property type="match status" value="1"/>
</dbReference>
<evidence type="ECO:0000259" key="2">
    <source>
        <dbReference type="PROSITE" id="PS51414"/>
    </source>
</evidence>
<dbReference type="PANTHER" id="PTHR46386:SF8">
    <property type="entry name" value="NUCLEAR BODY PROTEIN SP140"/>
    <property type="match status" value="1"/>
</dbReference>
<dbReference type="Proteomes" id="UP000008912">
    <property type="component" value="Unassembled WGS sequence"/>
</dbReference>
<dbReference type="InterPro" id="IPR004865">
    <property type="entry name" value="HSR_dom"/>
</dbReference>
<reference evidence="3 4" key="1">
    <citation type="journal article" date="2010" name="Nature">
        <title>The sequence and de novo assembly of the giant panda genome.</title>
        <authorList>
            <person name="Li R."/>
            <person name="Fan W."/>
            <person name="Tian G."/>
            <person name="Zhu H."/>
            <person name="He L."/>
            <person name="Cai J."/>
            <person name="Huang Q."/>
            <person name="Cai Q."/>
            <person name="Li B."/>
            <person name="Bai Y."/>
            <person name="Zhang Z."/>
            <person name="Zhang Y."/>
            <person name="Wang W."/>
            <person name="Li J."/>
            <person name="Wei F."/>
            <person name="Li H."/>
            <person name="Jian M."/>
            <person name="Li J."/>
            <person name="Zhang Z."/>
            <person name="Nielsen R."/>
            <person name="Li D."/>
            <person name="Gu W."/>
            <person name="Yang Z."/>
            <person name="Xuan Z."/>
            <person name="Ryder O.A."/>
            <person name="Leung F.C."/>
            <person name="Zhou Y."/>
            <person name="Cao J."/>
            <person name="Sun X."/>
            <person name="Fu Y."/>
            <person name="Fang X."/>
            <person name="Guo X."/>
            <person name="Wang B."/>
            <person name="Hou R."/>
            <person name="Shen F."/>
            <person name="Mu B."/>
            <person name="Ni P."/>
            <person name="Lin R."/>
            <person name="Qian W."/>
            <person name="Wang G."/>
            <person name="Yu C."/>
            <person name="Nie W."/>
            <person name="Wang J."/>
            <person name="Wu Z."/>
            <person name="Liang H."/>
            <person name="Min J."/>
            <person name="Wu Q."/>
            <person name="Cheng S."/>
            <person name="Ruan J."/>
            <person name="Wang M."/>
            <person name="Shi Z."/>
            <person name="Wen M."/>
            <person name="Liu B."/>
            <person name="Ren X."/>
            <person name="Zheng H."/>
            <person name="Dong D."/>
            <person name="Cook K."/>
            <person name="Shan G."/>
            <person name="Zhang H."/>
            <person name="Kosiol C."/>
            <person name="Xie X."/>
            <person name="Lu Z."/>
            <person name="Zheng H."/>
            <person name="Li Y."/>
            <person name="Steiner C.C."/>
            <person name="Lam T.T."/>
            <person name="Lin S."/>
            <person name="Zhang Q."/>
            <person name="Li G."/>
            <person name="Tian J."/>
            <person name="Gong T."/>
            <person name="Liu H."/>
            <person name="Zhang D."/>
            <person name="Fang L."/>
            <person name="Ye C."/>
            <person name="Zhang J."/>
            <person name="Hu W."/>
            <person name="Xu A."/>
            <person name="Ren Y."/>
            <person name="Zhang G."/>
            <person name="Bruford M.W."/>
            <person name="Li Q."/>
            <person name="Ma L."/>
            <person name="Guo Y."/>
            <person name="An N."/>
            <person name="Hu Y."/>
            <person name="Zheng Y."/>
            <person name="Shi Y."/>
            <person name="Li Z."/>
            <person name="Liu Q."/>
            <person name="Chen Y."/>
            <person name="Zhao J."/>
            <person name="Qu N."/>
            <person name="Zhao S."/>
            <person name="Tian F."/>
            <person name="Wang X."/>
            <person name="Wang H."/>
            <person name="Xu L."/>
            <person name="Liu X."/>
            <person name="Vinar T."/>
            <person name="Wang Y."/>
            <person name="Lam T.W."/>
            <person name="Yiu S.M."/>
            <person name="Liu S."/>
            <person name="Zhang H."/>
            <person name="Li D."/>
            <person name="Huang Y."/>
            <person name="Wang X."/>
            <person name="Yang G."/>
            <person name="Jiang Z."/>
            <person name="Wang J."/>
            <person name="Qin N."/>
            <person name="Li L."/>
            <person name="Li J."/>
            <person name="Bolund L."/>
            <person name="Kristiansen K."/>
            <person name="Wong G.K."/>
            <person name="Olson M."/>
            <person name="Zhang X."/>
            <person name="Li S."/>
            <person name="Yang H."/>
            <person name="Wang J."/>
            <person name="Wang J."/>
        </authorList>
    </citation>
    <scope>NUCLEOTIDE SEQUENCE [LARGE SCALE GENOMIC DNA]</scope>
</reference>
<evidence type="ECO:0000313" key="4">
    <source>
        <dbReference type="Proteomes" id="UP000008912"/>
    </source>
</evidence>
<feature type="region of interest" description="Disordered" evidence="1">
    <location>
        <begin position="306"/>
        <end position="353"/>
    </location>
</feature>
<name>A0A7N5K3J5_AILME</name>
<organism evidence="3 4">
    <name type="scientific">Ailuropoda melanoleuca</name>
    <name type="common">Giant panda</name>
    <dbReference type="NCBI Taxonomy" id="9646"/>
    <lineage>
        <taxon>Eukaryota</taxon>
        <taxon>Metazoa</taxon>
        <taxon>Chordata</taxon>
        <taxon>Craniata</taxon>
        <taxon>Vertebrata</taxon>
        <taxon>Euteleostomi</taxon>
        <taxon>Mammalia</taxon>
        <taxon>Eutheria</taxon>
        <taxon>Laurasiatheria</taxon>
        <taxon>Carnivora</taxon>
        <taxon>Caniformia</taxon>
        <taxon>Ursidae</taxon>
        <taxon>Ailuropoda</taxon>
    </lineage>
</organism>
<accession>A0A7N5K3J5</accession>
<feature type="region of interest" description="Disordered" evidence="1">
    <location>
        <begin position="391"/>
        <end position="411"/>
    </location>
</feature>
<gene>
    <name evidence="3" type="primary">SP140</name>
</gene>
<feature type="compositionally biased region" description="Basic and acidic residues" evidence="1">
    <location>
        <begin position="220"/>
        <end position="231"/>
    </location>
</feature>
<evidence type="ECO:0000256" key="1">
    <source>
        <dbReference type="SAM" id="MobiDB-lite"/>
    </source>
</evidence>
<keyword evidence="4" id="KW-1185">Reference proteome</keyword>
<reference evidence="3" key="3">
    <citation type="submission" date="2025-09" db="UniProtKB">
        <authorList>
            <consortium name="Ensembl"/>
        </authorList>
    </citation>
    <scope>IDENTIFICATION</scope>
</reference>
<dbReference type="PANTHER" id="PTHR46386">
    <property type="entry name" value="NUCLEAR BODY PROTEIN SP140"/>
    <property type="match status" value="1"/>
</dbReference>
<protein>
    <submittedName>
        <fullName evidence="3">SP140 nuclear body protein</fullName>
    </submittedName>
</protein>
<dbReference type="Pfam" id="PF03172">
    <property type="entry name" value="HSR"/>
    <property type="match status" value="1"/>
</dbReference>
<dbReference type="GeneTree" id="ENSGT00940000162129"/>
<dbReference type="GO" id="GO:0005634">
    <property type="term" value="C:nucleus"/>
    <property type="evidence" value="ECO:0007669"/>
    <property type="project" value="InterPro"/>
</dbReference>
<dbReference type="AlphaFoldDB" id="A0A7N5K3J5"/>
<proteinExistence type="predicted"/>
<feature type="domain" description="HSR" evidence="2">
    <location>
        <begin position="14"/>
        <end position="130"/>
    </location>
</feature>
<dbReference type="GO" id="GO:0000981">
    <property type="term" value="F:DNA-binding transcription factor activity, RNA polymerase II-specific"/>
    <property type="evidence" value="ECO:0007669"/>
    <property type="project" value="TreeGrafter"/>
</dbReference>
<evidence type="ECO:0000313" key="3">
    <source>
        <dbReference type="Ensembl" id="ENSAMEP00000034422.1"/>
    </source>
</evidence>
<feature type="compositionally biased region" description="Low complexity" evidence="1">
    <location>
        <begin position="314"/>
        <end position="325"/>
    </location>
</feature>
<reference evidence="3" key="2">
    <citation type="submission" date="2025-08" db="UniProtKB">
        <authorList>
            <consortium name="Ensembl"/>
        </authorList>
    </citation>
    <scope>IDENTIFICATION</scope>
</reference>